<feature type="transmembrane region" description="Helical" evidence="1">
    <location>
        <begin position="54"/>
        <end position="79"/>
    </location>
</feature>
<organism evidence="2 3">
    <name type="scientific">Diplocloster modestus</name>
    <dbReference type="NCBI Taxonomy" id="2850322"/>
    <lineage>
        <taxon>Bacteria</taxon>
        <taxon>Bacillati</taxon>
        <taxon>Bacillota</taxon>
        <taxon>Clostridia</taxon>
        <taxon>Lachnospirales</taxon>
        <taxon>Lachnospiraceae</taxon>
        <taxon>Diplocloster</taxon>
    </lineage>
</organism>
<reference evidence="2 3" key="1">
    <citation type="submission" date="2021-06" db="EMBL/GenBank/DDBJ databases">
        <title>Description of novel taxa of the family Lachnospiraceae.</title>
        <authorList>
            <person name="Chaplin A.V."/>
            <person name="Sokolova S.R."/>
            <person name="Pikina A.P."/>
            <person name="Korzhanova M."/>
            <person name="Belova V."/>
            <person name="Korostin D."/>
            <person name="Efimov B.A."/>
        </authorList>
    </citation>
    <scope>NUCLEOTIDE SEQUENCE [LARGE SCALE GENOMIC DNA]</scope>
    <source>
        <strain evidence="2 3">ASD4241</strain>
    </source>
</reference>
<dbReference type="EMBL" id="JAHQCX010000015">
    <property type="protein sequence ID" value="MBU9728026.1"/>
    <property type="molecule type" value="Genomic_DNA"/>
</dbReference>
<gene>
    <name evidence="2" type="ORF">KTH90_18615</name>
</gene>
<comment type="caution">
    <text evidence="2">The sequence shown here is derived from an EMBL/GenBank/DDBJ whole genome shotgun (WGS) entry which is preliminary data.</text>
</comment>
<sequence length="85" mass="9510">MLAQSSFQTIPETYGYQPVPLRKRIRNLLKFRENAKYQEFVDAHPFTALLLGQFAIGAGLVISLSVLTTICAVPVWLICKLLGVM</sequence>
<name>A0ABS6KBX8_9FIRM</name>
<evidence type="ECO:0000256" key="1">
    <source>
        <dbReference type="SAM" id="Phobius"/>
    </source>
</evidence>
<dbReference type="RefSeq" id="WP_158354241.1">
    <property type="nucleotide sequence ID" value="NZ_JAHQCX010000015.1"/>
</dbReference>
<protein>
    <submittedName>
        <fullName evidence="2">Uncharacterized protein</fullName>
    </submittedName>
</protein>
<proteinExistence type="predicted"/>
<evidence type="ECO:0000313" key="3">
    <source>
        <dbReference type="Proteomes" id="UP001314681"/>
    </source>
</evidence>
<keyword evidence="1" id="KW-1133">Transmembrane helix</keyword>
<evidence type="ECO:0000313" key="2">
    <source>
        <dbReference type="EMBL" id="MBU9728026.1"/>
    </source>
</evidence>
<keyword evidence="1" id="KW-0812">Transmembrane</keyword>
<keyword evidence="1" id="KW-0472">Membrane</keyword>
<accession>A0ABS6KBX8</accession>
<dbReference type="Proteomes" id="UP001314681">
    <property type="component" value="Unassembled WGS sequence"/>
</dbReference>
<keyword evidence="3" id="KW-1185">Reference proteome</keyword>